<keyword evidence="2" id="KW-0805">Transcription regulation</keyword>
<dbReference type="OrthoDB" id="9803735at2"/>
<dbReference type="GO" id="GO:0003700">
    <property type="term" value="F:DNA-binding transcription factor activity"/>
    <property type="evidence" value="ECO:0007669"/>
    <property type="project" value="InterPro"/>
</dbReference>
<evidence type="ECO:0000313" key="7">
    <source>
        <dbReference type="Proteomes" id="UP000184476"/>
    </source>
</evidence>
<dbReference type="PANTHER" id="PTHR30419">
    <property type="entry name" value="HTH-TYPE TRANSCRIPTIONAL REGULATOR YBHD"/>
    <property type="match status" value="1"/>
</dbReference>
<dbReference type="InterPro" id="IPR000847">
    <property type="entry name" value="LysR_HTH_N"/>
</dbReference>
<keyword evidence="3 6" id="KW-0238">DNA-binding</keyword>
<dbReference type="InterPro" id="IPR050950">
    <property type="entry name" value="HTH-type_LysR_regulators"/>
</dbReference>
<dbReference type="GO" id="GO:0005829">
    <property type="term" value="C:cytosol"/>
    <property type="evidence" value="ECO:0007669"/>
    <property type="project" value="TreeGrafter"/>
</dbReference>
<dbReference type="AlphaFoldDB" id="A0A1M4WPA5"/>
<dbReference type="Pfam" id="PF00126">
    <property type="entry name" value="HTH_1"/>
    <property type="match status" value="1"/>
</dbReference>
<dbReference type="Proteomes" id="UP000184476">
    <property type="component" value="Unassembled WGS sequence"/>
</dbReference>
<evidence type="ECO:0000259" key="5">
    <source>
        <dbReference type="PROSITE" id="PS50931"/>
    </source>
</evidence>
<dbReference type="FunFam" id="1.10.10.10:FF:000001">
    <property type="entry name" value="LysR family transcriptional regulator"/>
    <property type="match status" value="1"/>
</dbReference>
<dbReference type="RefSeq" id="WP_073154383.1">
    <property type="nucleotide sequence ID" value="NZ_FQVL01000003.1"/>
</dbReference>
<feature type="domain" description="HTH lysR-type" evidence="5">
    <location>
        <begin position="1"/>
        <end position="58"/>
    </location>
</feature>
<dbReference type="Gene3D" id="3.40.190.290">
    <property type="match status" value="1"/>
</dbReference>
<evidence type="ECO:0000256" key="1">
    <source>
        <dbReference type="ARBA" id="ARBA00009437"/>
    </source>
</evidence>
<dbReference type="Pfam" id="PF03466">
    <property type="entry name" value="LysR_substrate"/>
    <property type="match status" value="1"/>
</dbReference>
<evidence type="ECO:0000256" key="3">
    <source>
        <dbReference type="ARBA" id="ARBA00023125"/>
    </source>
</evidence>
<dbReference type="PRINTS" id="PR00039">
    <property type="entry name" value="HTHLYSR"/>
</dbReference>
<protein>
    <submittedName>
        <fullName evidence="6">DNA-binding transcriptional regulator, LysR family</fullName>
    </submittedName>
</protein>
<dbReference type="SUPFAM" id="SSF53850">
    <property type="entry name" value="Periplasmic binding protein-like II"/>
    <property type="match status" value="1"/>
</dbReference>
<reference evidence="6 7" key="1">
    <citation type="submission" date="2016-11" db="EMBL/GenBank/DDBJ databases">
        <authorList>
            <person name="Jaros S."/>
            <person name="Januszkiewicz K."/>
            <person name="Wedrychowicz H."/>
        </authorList>
    </citation>
    <scope>NUCLEOTIDE SEQUENCE [LARGE SCALE GENOMIC DNA]</scope>
    <source>
        <strain evidence="6 7">DSM 44666</strain>
    </source>
</reference>
<dbReference type="STRING" id="112248.SAMN05444392_103307"/>
<dbReference type="SUPFAM" id="SSF46785">
    <property type="entry name" value="Winged helix' DNA-binding domain"/>
    <property type="match status" value="1"/>
</dbReference>
<dbReference type="GO" id="GO:0003677">
    <property type="term" value="F:DNA binding"/>
    <property type="evidence" value="ECO:0007669"/>
    <property type="project" value="UniProtKB-KW"/>
</dbReference>
<proteinExistence type="inferred from homology"/>
<name>A0A1M4WPA5_9BACL</name>
<evidence type="ECO:0000313" key="6">
    <source>
        <dbReference type="EMBL" id="SHE82883.1"/>
    </source>
</evidence>
<keyword evidence="7" id="KW-1185">Reference proteome</keyword>
<evidence type="ECO:0000256" key="2">
    <source>
        <dbReference type="ARBA" id="ARBA00023015"/>
    </source>
</evidence>
<dbReference type="PROSITE" id="PS50931">
    <property type="entry name" value="HTH_LYSR"/>
    <property type="match status" value="1"/>
</dbReference>
<organism evidence="6 7">
    <name type="scientific">Seinonella peptonophila</name>
    <dbReference type="NCBI Taxonomy" id="112248"/>
    <lineage>
        <taxon>Bacteria</taxon>
        <taxon>Bacillati</taxon>
        <taxon>Bacillota</taxon>
        <taxon>Bacilli</taxon>
        <taxon>Bacillales</taxon>
        <taxon>Thermoactinomycetaceae</taxon>
        <taxon>Seinonella</taxon>
    </lineage>
</organism>
<dbReference type="EMBL" id="FQVL01000003">
    <property type="protein sequence ID" value="SHE82883.1"/>
    <property type="molecule type" value="Genomic_DNA"/>
</dbReference>
<dbReference type="InterPro" id="IPR036390">
    <property type="entry name" value="WH_DNA-bd_sf"/>
</dbReference>
<keyword evidence="4" id="KW-0804">Transcription</keyword>
<evidence type="ECO:0000256" key="4">
    <source>
        <dbReference type="ARBA" id="ARBA00023163"/>
    </source>
</evidence>
<accession>A0A1M4WPA5</accession>
<comment type="similarity">
    <text evidence="1">Belongs to the LysR transcriptional regulatory family.</text>
</comment>
<dbReference type="InterPro" id="IPR036388">
    <property type="entry name" value="WH-like_DNA-bd_sf"/>
</dbReference>
<dbReference type="InterPro" id="IPR005119">
    <property type="entry name" value="LysR_subst-bd"/>
</dbReference>
<dbReference type="Gene3D" id="1.10.10.10">
    <property type="entry name" value="Winged helix-like DNA-binding domain superfamily/Winged helix DNA-binding domain"/>
    <property type="match status" value="1"/>
</dbReference>
<sequence length="297" mass="33764">MDLLQLHYFCTVARNEHMTNSAKELKVAQPSLSAMIAKLEKDLGTPLFHRQGRNIKLNHYGRKFLRYAEQSLLALEKGRLEVEEMAGLEKGIVSFVAYSLPRFRDLLRGFLVRYPNVQFRILQEGRMDHRVSLLEQGAVDFYMAYPPVTKEGISGHLLLTESLKLAVPKSHKLAGRGSIKLEEAKDELFIGLKKGTSAREIQDGFCREVGFSPRLVCEMDEPAAISSLVSAGVGVAFLPPQNVDRNQDAFELLEITEPACVRTLYLAWMENRFLSKAARAFREYTIDYFSNEARRKF</sequence>
<gene>
    <name evidence="6" type="ORF">SAMN05444392_103307</name>
</gene>
<dbReference type="PANTHER" id="PTHR30419:SF28">
    <property type="entry name" value="HTH-TYPE TRANSCRIPTIONAL REGULATOR BSDA"/>
    <property type="match status" value="1"/>
</dbReference>